<dbReference type="EMBL" id="KN832982">
    <property type="protein sequence ID" value="KIM86310.1"/>
    <property type="molecule type" value="Genomic_DNA"/>
</dbReference>
<dbReference type="InterPro" id="IPR001736">
    <property type="entry name" value="PLipase_D/transphosphatidylase"/>
</dbReference>
<name>A0A0C3FQA7_PILCF</name>
<dbReference type="GO" id="GO:0008444">
    <property type="term" value="F:CDP-diacylglycerol-glycerol-3-phosphate 3-phosphatidyltransferase activity"/>
    <property type="evidence" value="ECO:0007669"/>
    <property type="project" value="UniProtKB-EC"/>
</dbReference>
<keyword evidence="4 10" id="KW-0808">Transferase</keyword>
<feature type="domain" description="PLD phosphodiesterase" evidence="11">
    <location>
        <begin position="176"/>
        <end position="197"/>
    </location>
</feature>
<evidence type="ECO:0000256" key="10">
    <source>
        <dbReference type="RuleBase" id="RU365024"/>
    </source>
</evidence>
<keyword evidence="10" id="KW-0496">Mitochondrion</keyword>
<keyword evidence="7 10" id="KW-0594">Phospholipid biosynthesis</keyword>
<dbReference type="InParanoid" id="A0A0C3FQA7"/>
<keyword evidence="10" id="KW-0547">Nucleotide-binding</keyword>
<dbReference type="EC" id="2.7.8.5" evidence="10"/>
<keyword evidence="13" id="KW-1185">Reference proteome</keyword>
<protein>
    <recommendedName>
        <fullName evidence="10">CDP-diacylglycerol--glycerol-3-phosphate 3-phosphatidyltransferase</fullName>
        <ecNumber evidence="10">2.7.8.5</ecNumber>
    </recommendedName>
</protein>
<dbReference type="SMART" id="SM00155">
    <property type="entry name" value="PLDc"/>
    <property type="match status" value="2"/>
</dbReference>
<evidence type="ECO:0000256" key="3">
    <source>
        <dbReference type="ARBA" id="ARBA00022516"/>
    </source>
</evidence>
<dbReference type="GO" id="GO:0005739">
    <property type="term" value="C:mitochondrion"/>
    <property type="evidence" value="ECO:0007669"/>
    <property type="project" value="UniProtKB-SubCell"/>
</dbReference>
<dbReference type="PROSITE" id="PS50035">
    <property type="entry name" value="PLD"/>
    <property type="match status" value="1"/>
</dbReference>
<keyword evidence="5" id="KW-0677">Repeat</keyword>
<dbReference type="CDD" id="cd09135">
    <property type="entry name" value="PLDc_PGS1_euk_1"/>
    <property type="match status" value="1"/>
</dbReference>
<evidence type="ECO:0000256" key="9">
    <source>
        <dbReference type="ARBA" id="ARBA00048586"/>
    </source>
</evidence>
<dbReference type="InterPro" id="IPR016270">
    <property type="entry name" value="PGS1"/>
</dbReference>
<dbReference type="Proteomes" id="UP000054166">
    <property type="component" value="Unassembled WGS sequence"/>
</dbReference>
<keyword evidence="6 10" id="KW-0443">Lipid metabolism</keyword>
<proteinExistence type="inferred from homology"/>
<evidence type="ECO:0000259" key="11">
    <source>
        <dbReference type="PROSITE" id="PS50035"/>
    </source>
</evidence>
<keyword evidence="10" id="KW-0067">ATP-binding</keyword>
<dbReference type="STRING" id="765440.A0A0C3FQA7"/>
<dbReference type="GO" id="GO:0005524">
    <property type="term" value="F:ATP binding"/>
    <property type="evidence" value="ECO:0007669"/>
    <property type="project" value="UniProtKB-KW"/>
</dbReference>
<evidence type="ECO:0000256" key="8">
    <source>
        <dbReference type="ARBA" id="ARBA00023264"/>
    </source>
</evidence>
<comment type="subcellular location">
    <subcellularLocation>
        <location evidence="10">Mitochondrion</location>
    </subcellularLocation>
</comment>
<accession>A0A0C3FQA7</accession>
<dbReference type="UniPathway" id="UPA00084">
    <property type="reaction ID" value="UER00503"/>
</dbReference>
<evidence type="ECO:0000256" key="7">
    <source>
        <dbReference type="ARBA" id="ARBA00023209"/>
    </source>
</evidence>
<gene>
    <name evidence="12" type="ORF">PILCRDRAFT_96156</name>
</gene>
<dbReference type="FunCoup" id="A0A0C3FQA7">
    <property type="interactions" value="608"/>
</dbReference>
<evidence type="ECO:0000256" key="5">
    <source>
        <dbReference type="ARBA" id="ARBA00022737"/>
    </source>
</evidence>
<evidence type="ECO:0000313" key="13">
    <source>
        <dbReference type="Proteomes" id="UP000054166"/>
    </source>
</evidence>
<dbReference type="CDD" id="cd09137">
    <property type="entry name" value="PLDc_PGS1_euk_2"/>
    <property type="match status" value="1"/>
</dbReference>
<reference evidence="12 13" key="1">
    <citation type="submission" date="2014-04" db="EMBL/GenBank/DDBJ databases">
        <authorList>
            <consortium name="DOE Joint Genome Institute"/>
            <person name="Kuo A."/>
            <person name="Tarkka M."/>
            <person name="Buscot F."/>
            <person name="Kohler A."/>
            <person name="Nagy L.G."/>
            <person name="Floudas D."/>
            <person name="Copeland A."/>
            <person name="Barry K.W."/>
            <person name="Cichocki N."/>
            <person name="Veneault-Fourrey C."/>
            <person name="LaButti K."/>
            <person name="Lindquist E.A."/>
            <person name="Lipzen A."/>
            <person name="Lundell T."/>
            <person name="Morin E."/>
            <person name="Murat C."/>
            <person name="Sun H."/>
            <person name="Tunlid A."/>
            <person name="Henrissat B."/>
            <person name="Grigoriev I.V."/>
            <person name="Hibbett D.S."/>
            <person name="Martin F."/>
            <person name="Nordberg H.P."/>
            <person name="Cantor M.N."/>
            <person name="Hua S.X."/>
        </authorList>
    </citation>
    <scope>NUCLEOTIDE SEQUENCE [LARGE SCALE GENOMIC DNA]</scope>
    <source>
        <strain evidence="12 13">F 1598</strain>
    </source>
</reference>
<dbReference type="Gene3D" id="3.30.870.10">
    <property type="entry name" value="Endonuclease Chain A"/>
    <property type="match status" value="2"/>
</dbReference>
<dbReference type="OrthoDB" id="10250191at2759"/>
<dbReference type="SUPFAM" id="SSF56024">
    <property type="entry name" value="Phospholipase D/nuclease"/>
    <property type="match status" value="1"/>
</dbReference>
<evidence type="ECO:0000256" key="2">
    <source>
        <dbReference type="ARBA" id="ARBA00010682"/>
    </source>
</evidence>
<keyword evidence="3 10" id="KW-0444">Lipid biosynthesis</keyword>
<reference evidence="13" key="2">
    <citation type="submission" date="2015-01" db="EMBL/GenBank/DDBJ databases">
        <title>Evolutionary Origins and Diversification of the Mycorrhizal Mutualists.</title>
        <authorList>
            <consortium name="DOE Joint Genome Institute"/>
            <consortium name="Mycorrhizal Genomics Consortium"/>
            <person name="Kohler A."/>
            <person name="Kuo A."/>
            <person name="Nagy L.G."/>
            <person name="Floudas D."/>
            <person name="Copeland A."/>
            <person name="Barry K.W."/>
            <person name="Cichocki N."/>
            <person name="Veneault-Fourrey C."/>
            <person name="LaButti K."/>
            <person name="Lindquist E.A."/>
            <person name="Lipzen A."/>
            <person name="Lundell T."/>
            <person name="Morin E."/>
            <person name="Murat C."/>
            <person name="Riley R."/>
            <person name="Ohm R."/>
            <person name="Sun H."/>
            <person name="Tunlid A."/>
            <person name="Henrissat B."/>
            <person name="Grigoriev I.V."/>
            <person name="Hibbett D.S."/>
            <person name="Martin F."/>
        </authorList>
    </citation>
    <scope>NUCLEOTIDE SEQUENCE [LARGE SCALE GENOMIC DNA]</scope>
    <source>
        <strain evidence="13">F 1598</strain>
    </source>
</reference>
<evidence type="ECO:0000256" key="1">
    <source>
        <dbReference type="ARBA" id="ARBA00005042"/>
    </source>
</evidence>
<comment type="similarity">
    <text evidence="2 10">Belongs to the CDP-alcohol phosphatidyltransferase class-II family.</text>
</comment>
<dbReference type="GO" id="GO:0032049">
    <property type="term" value="P:cardiolipin biosynthetic process"/>
    <property type="evidence" value="ECO:0007669"/>
    <property type="project" value="InterPro"/>
</dbReference>
<dbReference type="HOGENOM" id="CLU_030471_1_0_1"/>
<evidence type="ECO:0000256" key="6">
    <source>
        <dbReference type="ARBA" id="ARBA00023098"/>
    </source>
</evidence>
<dbReference type="AlphaFoldDB" id="A0A0C3FQA7"/>
<dbReference type="PANTHER" id="PTHR12586:SF1">
    <property type="entry name" value="CDP-DIACYLGLYCEROL--GLYCEROL-3-PHOSPHATE 3-PHOSPHATIDYLTRANSFERASE, MITOCHONDRIAL"/>
    <property type="match status" value="1"/>
</dbReference>
<comment type="catalytic activity">
    <reaction evidence="9 10">
        <text>a CDP-1,2-diacyl-sn-glycerol + sn-glycerol 3-phosphate = a 1,2-diacyl-sn-glycero-3-phospho-(1'-sn-glycero-3'-phosphate) + CMP + H(+)</text>
        <dbReference type="Rhea" id="RHEA:12593"/>
        <dbReference type="ChEBI" id="CHEBI:15378"/>
        <dbReference type="ChEBI" id="CHEBI:57597"/>
        <dbReference type="ChEBI" id="CHEBI:58332"/>
        <dbReference type="ChEBI" id="CHEBI:60110"/>
        <dbReference type="ChEBI" id="CHEBI:60377"/>
        <dbReference type="EC" id="2.7.8.5"/>
    </reaction>
</comment>
<dbReference type="PANTHER" id="PTHR12586">
    <property type="entry name" value="CDP-DIACYLGLYCEROL--SERINE O-PHOSPHATIDYLTRANSFERASE"/>
    <property type="match status" value="1"/>
</dbReference>
<keyword evidence="8 10" id="KW-1208">Phospholipid metabolism</keyword>
<evidence type="ECO:0000313" key="12">
    <source>
        <dbReference type="EMBL" id="KIM86310.1"/>
    </source>
</evidence>
<evidence type="ECO:0000256" key="4">
    <source>
        <dbReference type="ARBA" id="ARBA00022679"/>
    </source>
</evidence>
<sequence length="506" mass="57477">MLALRANIRSLLSRNLLRRLYLNPTCFRNVSTVHLDPAIRGFAAALLKKQPCFSMHPKDVHVLSEPQQFHQQLLDMVHRARRRIFISSLYIGHADTRLIDTLHETLRNNAGLNVYLHLDLNRSTRPESSSTAQVLLPLLRDHPNRVHVSLFRSPKLRGLMAKLVPPRFNEGWGTWHAKIYGVDDEVMISGANLNRSYYTNRQDRYIHFTAQPTLAQYCFSFLESMSTCSYRLLPTTSAIPNEGYHIEWPDPNTHPHNIESKAEKALTKLQASFMSSTTTQHDPPDTAPSEVLVFPIIQAGQFNIREEEQCLSILFNHLAMHGTSASFNPTMDLTSGYFGLYKPYQDLILRSSIDCRIIAASPMANGFYGSRGLSGRIPDGYTLLEQRFIKAVNAARRNWSVDGGKGIRLNEWAREGWTYHAKGIWLSPTPDSAPILSLFGSTNLNSRSSHLDTELSFVMMTSSDILRRRLQEEVQALRQWVVPWKGQERRVPWTTKVIAGIVGGML</sequence>
<organism evidence="12 13">
    <name type="scientific">Piloderma croceum (strain F 1598)</name>
    <dbReference type="NCBI Taxonomy" id="765440"/>
    <lineage>
        <taxon>Eukaryota</taxon>
        <taxon>Fungi</taxon>
        <taxon>Dikarya</taxon>
        <taxon>Basidiomycota</taxon>
        <taxon>Agaricomycotina</taxon>
        <taxon>Agaricomycetes</taxon>
        <taxon>Agaricomycetidae</taxon>
        <taxon>Atheliales</taxon>
        <taxon>Atheliaceae</taxon>
        <taxon>Piloderma</taxon>
    </lineage>
</organism>
<comment type="pathway">
    <text evidence="1 10">Phospholipid metabolism; phosphatidylglycerol biosynthesis; phosphatidylglycerol from CDP-diacylglycerol: step 1/2.</text>
</comment>
<comment type="function">
    <text evidence="10">Functions in the biosynthesis of the anionic phospholipids phosphatidylglycerol and cardiolipin.</text>
</comment>
<dbReference type="PIRSF" id="PIRSF000850">
    <property type="entry name" value="Phospholipase_D_PSS"/>
    <property type="match status" value="1"/>
</dbReference>